<organism evidence="2 3">
    <name type="scientific">Zarconia navalis LEGE 11467</name>
    <dbReference type="NCBI Taxonomy" id="1828826"/>
    <lineage>
        <taxon>Bacteria</taxon>
        <taxon>Bacillati</taxon>
        <taxon>Cyanobacteriota</taxon>
        <taxon>Cyanophyceae</taxon>
        <taxon>Oscillatoriophycideae</taxon>
        <taxon>Oscillatoriales</taxon>
        <taxon>Oscillatoriales incertae sedis</taxon>
        <taxon>Zarconia</taxon>
        <taxon>Zarconia navalis</taxon>
    </lineage>
</organism>
<dbReference type="PANTHER" id="PTHR35586:SF1">
    <property type="entry name" value="SLL1691 PROTEIN"/>
    <property type="match status" value="1"/>
</dbReference>
<dbReference type="RefSeq" id="WP_264321950.1">
    <property type="nucleotide sequence ID" value="NZ_JADEXN010000241.1"/>
</dbReference>
<comment type="caution">
    <text evidence="2">The sequence shown here is derived from an EMBL/GenBank/DDBJ whole genome shotgun (WGS) entry which is preliminary data.</text>
</comment>
<dbReference type="AlphaFoldDB" id="A0A928Z7T2"/>
<dbReference type="PANTHER" id="PTHR35586">
    <property type="entry name" value="SLL1691 PROTEIN"/>
    <property type="match status" value="1"/>
</dbReference>
<sequence>MNQRQERAIERGRLFNELLSTFFWDFIALFLPHLAGEVDRESIAFVEPEVSSRDIVSDREETDFIARVQFRDRPTCFLIRTEHRASDRTGLARRMFHDVVELDRQYAIPIYPIVVFLDQSDRTSETNGYRVTFPDRQVLEFSFVSICLPRLNWQEFRDRHNPVAAALMAKMQMTLEERPRVKAECLRMLTSLDLNLDRAHLISGLIDTYLPLNVIEEQVFESEIDRMQLTAQEGIMEIVTSWMEKGIEQGIAQGISQGIEQGIEQGIGLGIVVTVLRQLKHRFGPLSPNLEKQVRDLSLEQLEVLSEALLDFESHADLEKWLFQAGFRQGLEQLLIGQIKHRFGDLESPIDELIQQLPIDQLEQLGKAMFEFKNSENLMDWLTDDRKRDNSL</sequence>
<dbReference type="EMBL" id="JADEXN010000241">
    <property type="protein sequence ID" value="MBE9041752.1"/>
    <property type="molecule type" value="Genomic_DNA"/>
</dbReference>
<feature type="domain" description="DUF4351" evidence="1">
    <location>
        <begin position="324"/>
        <end position="382"/>
    </location>
</feature>
<feature type="domain" description="DUF4351" evidence="1">
    <location>
        <begin position="274"/>
        <end position="322"/>
    </location>
</feature>
<evidence type="ECO:0000313" key="3">
    <source>
        <dbReference type="Proteomes" id="UP000621799"/>
    </source>
</evidence>
<accession>A0A928Z7T2</accession>
<proteinExistence type="predicted"/>
<dbReference type="Proteomes" id="UP000621799">
    <property type="component" value="Unassembled WGS sequence"/>
</dbReference>
<evidence type="ECO:0000313" key="2">
    <source>
        <dbReference type="EMBL" id="MBE9041752.1"/>
    </source>
</evidence>
<dbReference type="InterPro" id="IPR025587">
    <property type="entry name" value="DUF4351"/>
</dbReference>
<name>A0A928Z7T2_9CYAN</name>
<reference evidence="2" key="1">
    <citation type="submission" date="2020-10" db="EMBL/GenBank/DDBJ databases">
        <authorList>
            <person name="Castelo-Branco R."/>
            <person name="Eusebio N."/>
            <person name="Adriana R."/>
            <person name="Vieira A."/>
            <person name="Brugerolle De Fraissinette N."/>
            <person name="Rezende De Castro R."/>
            <person name="Schneider M.P."/>
            <person name="Vasconcelos V."/>
            <person name="Leao P.N."/>
        </authorList>
    </citation>
    <scope>NUCLEOTIDE SEQUENCE</scope>
    <source>
        <strain evidence="2">LEGE 11467</strain>
    </source>
</reference>
<protein>
    <submittedName>
        <fullName evidence="2">DUF4351 domain-containing protein</fullName>
    </submittedName>
</protein>
<dbReference type="Pfam" id="PF14261">
    <property type="entry name" value="DUF4351"/>
    <property type="match status" value="2"/>
</dbReference>
<evidence type="ECO:0000259" key="1">
    <source>
        <dbReference type="Pfam" id="PF14261"/>
    </source>
</evidence>
<gene>
    <name evidence="2" type="ORF">IQ235_13280</name>
</gene>
<keyword evidence="3" id="KW-1185">Reference proteome</keyword>